<evidence type="ECO:0000259" key="3">
    <source>
        <dbReference type="PROSITE" id="PS50835"/>
    </source>
</evidence>
<feature type="domain" description="Ig-like" evidence="3">
    <location>
        <begin position="1"/>
        <end position="79"/>
    </location>
</feature>
<keyword evidence="2" id="KW-0812">Transmembrane</keyword>
<proteinExistence type="predicted"/>
<organism evidence="4 5">
    <name type="scientific">Pangasianodon hypophthalmus</name>
    <name type="common">Striped catfish</name>
    <name type="synonym">Helicophagus hypophthalmus</name>
    <dbReference type="NCBI Taxonomy" id="310915"/>
    <lineage>
        <taxon>Eukaryota</taxon>
        <taxon>Metazoa</taxon>
        <taxon>Chordata</taxon>
        <taxon>Craniata</taxon>
        <taxon>Vertebrata</taxon>
        <taxon>Euteleostomi</taxon>
        <taxon>Actinopterygii</taxon>
        <taxon>Neopterygii</taxon>
        <taxon>Teleostei</taxon>
        <taxon>Ostariophysi</taxon>
        <taxon>Siluriformes</taxon>
        <taxon>Pangasiidae</taxon>
        <taxon>Pangasianodon</taxon>
    </lineage>
</organism>
<dbReference type="InterPro" id="IPR013783">
    <property type="entry name" value="Ig-like_fold"/>
</dbReference>
<dbReference type="SUPFAM" id="SSF48726">
    <property type="entry name" value="Immunoglobulin"/>
    <property type="match status" value="9"/>
</dbReference>
<keyword evidence="2" id="KW-1133">Transmembrane helix</keyword>
<feature type="domain" description="Ig-like" evidence="3">
    <location>
        <begin position="186"/>
        <end position="276"/>
    </location>
</feature>
<reference evidence="4 5" key="1">
    <citation type="submission" date="2019-06" db="EMBL/GenBank/DDBJ databases">
        <title>A chromosome-scale genome assembly of the striped catfish, Pangasianodon hypophthalmus.</title>
        <authorList>
            <person name="Wen M."/>
            <person name="Zahm M."/>
            <person name="Roques C."/>
            <person name="Cabau C."/>
            <person name="Klopp C."/>
            <person name="Donnadieu C."/>
            <person name="Jouanno E."/>
            <person name="Avarre J.-C."/>
            <person name="Campet M."/>
            <person name="Ha T.T.T."/>
            <person name="Dugue R."/>
            <person name="Lampietro C."/>
            <person name="Louis A."/>
            <person name="Herpin A."/>
            <person name="Echchiki A."/>
            <person name="Berthelot C."/>
            <person name="Parey E."/>
            <person name="Roest-Crollius H."/>
            <person name="Braasch I."/>
            <person name="Postlethwait J."/>
            <person name="Bobe J."/>
            <person name="Montfort J."/>
            <person name="Bouchez O."/>
            <person name="Begum T."/>
            <person name="Schartl M."/>
            <person name="Guiguen Y."/>
        </authorList>
    </citation>
    <scope>NUCLEOTIDE SEQUENCE [LARGE SCALE GENOMIC DNA]</scope>
    <source>
        <strain evidence="4 5">Indonesia</strain>
        <tissue evidence="4">Blood</tissue>
    </source>
</reference>
<name>A0A5N5MIE6_PANHP</name>
<dbReference type="Proteomes" id="UP000327468">
    <property type="component" value="Chromosome 13"/>
</dbReference>
<feature type="transmembrane region" description="Helical" evidence="2">
    <location>
        <begin position="911"/>
        <end position="934"/>
    </location>
</feature>
<protein>
    <recommendedName>
        <fullName evidence="3">Ig-like domain-containing protein</fullName>
    </recommendedName>
</protein>
<comment type="caution">
    <text evidence="4">The sequence shown here is derived from an EMBL/GenBank/DDBJ whole genome shotgun (WGS) entry which is preliminary data.</text>
</comment>
<feature type="domain" description="Ig-like" evidence="3">
    <location>
        <begin position="286"/>
        <end position="374"/>
    </location>
</feature>
<dbReference type="CDD" id="cd00098">
    <property type="entry name" value="IgC1"/>
    <property type="match status" value="2"/>
</dbReference>
<gene>
    <name evidence="4" type="ORF">PHYPO_G00047840</name>
</gene>
<dbReference type="EMBL" id="VFJC01000014">
    <property type="protein sequence ID" value="KAB5554221.1"/>
    <property type="molecule type" value="Genomic_DNA"/>
</dbReference>
<keyword evidence="1" id="KW-0393">Immunoglobulin domain</keyword>
<dbReference type="PROSITE" id="PS00290">
    <property type="entry name" value="IG_MHC"/>
    <property type="match status" value="2"/>
</dbReference>
<dbReference type="InterPro" id="IPR007110">
    <property type="entry name" value="Ig-like_dom"/>
</dbReference>
<dbReference type="PANTHER" id="PTHR23411">
    <property type="entry name" value="TAPASIN"/>
    <property type="match status" value="1"/>
</dbReference>
<dbReference type="Gene3D" id="2.60.40.10">
    <property type="entry name" value="Immunoglobulins"/>
    <property type="match status" value="7"/>
</dbReference>
<keyword evidence="5" id="KW-1185">Reference proteome</keyword>
<feature type="domain" description="Ig-like" evidence="3">
    <location>
        <begin position="780"/>
        <end position="883"/>
    </location>
</feature>
<dbReference type="CDD" id="cd00096">
    <property type="entry name" value="Ig"/>
    <property type="match status" value="1"/>
</dbReference>
<evidence type="ECO:0000313" key="5">
    <source>
        <dbReference type="Proteomes" id="UP000327468"/>
    </source>
</evidence>
<dbReference type="Pfam" id="PF07654">
    <property type="entry name" value="C1-set"/>
    <property type="match status" value="3"/>
</dbReference>
<feature type="domain" description="Ig-like" evidence="3">
    <location>
        <begin position="577"/>
        <end position="680"/>
    </location>
</feature>
<dbReference type="InterPro" id="IPR036179">
    <property type="entry name" value="Ig-like_dom_sf"/>
</dbReference>
<evidence type="ECO:0000256" key="1">
    <source>
        <dbReference type="ARBA" id="ARBA00023319"/>
    </source>
</evidence>
<evidence type="ECO:0000313" key="4">
    <source>
        <dbReference type="EMBL" id="KAB5554221.1"/>
    </source>
</evidence>
<evidence type="ECO:0000256" key="2">
    <source>
        <dbReference type="SAM" id="Phobius"/>
    </source>
</evidence>
<feature type="domain" description="Ig-like" evidence="3">
    <location>
        <begin position="688"/>
        <end position="777"/>
    </location>
</feature>
<dbReference type="SMART" id="SM00407">
    <property type="entry name" value="IGc1"/>
    <property type="match status" value="3"/>
</dbReference>
<dbReference type="InterPro" id="IPR003597">
    <property type="entry name" value="Ig_C1-set"/>
</dbReference>
<dbReference type="AlphaFoldDB" id="A0A5N5MIE6"/>
<sequence length="936" mass="102858">MSVLTDSQVTASCVVETEYTITKVSWLVDGKPKTGTAISTRLGETVSNLTISTEEWKNSGTIKCTAEHLCFGKVEKTIDIIEPVKKTPTVEIRRILADILKGHSAVLECVGRDLPSGELSVTFQANEAMFPDVQYVDLPKGLETLTVRFTVPKSHQTKDKRFTCQIQQSHSMQWKSSSTGKLFDDPSVELSAVSSIDKSRSMTQKLICSGTGFNPKIKWLPESLNNPPYEVTLQADGRVKVSSEISVPQQEWSNGVEFKCEVSDQDHPKPVQKSTSVCAAHSNYKPPISLEKPRLMSVLTDSQVTASCVVETEYTITKVSWLVDGKPKTGTAISTRLGETVSNLTISTEEWKNLQTIKCTAEHLCFDKVEKTVNIIEPVKKTPTVEIRRILADILKGHSAVLECVGRDLPSGELSVTFQANEAMFPDVQYVDLPKGLDTLIVRVTVPKTHQTKDKRFTCQIQQSRFIKWKSSSTGKLFGDPSVELSVVSSVAQSATTTQKLLCSGTGLNPEIKWLPESVGNAPREVTVEGDGRVKVSSELSVPQQEWNSGVKFTCQVSDQDPLKPAEKSTNVCAVTPAFAQTAEVFLLAPSISDMRANDQVSVTCLLVGHRLKDFTIIWKVGKDSSSHGVTTHTPKAHSNGTESLQSVQKVPAAMWNAYTSVSCEVKHLCSNKTQQHIISKTREVKSPTIRIFIPSDDDLSGFHNTSLLCLIDGFHPADISVHWELNGKRLDASRFTNSPVGIRSAWGGYSMHSALILLASKREDGNFSCVVSHESSKEPIISTIDNIYASVNECPPSVELLQGRDELVCLVYGYSPSAINITWLQNSVSVQHEHRTSSSAKGPDGKFSIKSHLNVKASEWAPGATYTCHVEHITGVVTRSISKTEFTEETIYFDENKSDASTLDQAEETWNMACAFIILFIISLLYGCSVTLVKV</sequence>
<dbReference type="InterPro" id="IPR050380">
    <property type="entry name" value="Immune_Resp_Modulators"/>
</dbReference>
<dbReference type="InterPro" id="IPR003006">
    <property type="entry name" value="Ig/MHC_CS"/>
</dbReference>
<keyword evidence="2" id="KW-0472">Membrane</keyword>
<dbReference type="PROSITE" id="PS50835">
    <property type="entry name" value="IG_LIKE"/>
    <property type="match status" value="7"/>
</dbReference>
<feature type="domain" description="Ig-like" evidence="3">
    <location>
        <begin position="481"/>
        <end position="571"/>
    </location>
</feature>
<accession>A0A5N5MIE6</accession>